<evidence type="ECO:0000313" key="2">
    <source>
        <dbReference type="Proteomes" id="UP000663828"/>
    </source>
</evidence>
<protein>
    <submittedName>
        <fullName evidence="1">Uncharacterized protein</fullName>
    </submittedName>
</protein>
<reference evidence="1" key="1">
    <citation type="submission" date="2021-02" db="EMBL/GenBank/DDBJ databases">
        <authorList>
            <person name="Nowell W R."/>
        </authorList>
    </citation>
    <scope>NUCLEOTIDE SEQUENCE</scope>
</reference>
<sequence length="147" mass="16466">MMDSVDKVAKLIPKLKYQLLFLKEREKLFKANNSTSFSNVDLSSVIPKDLDSSSSSSDNLTMSDLSGLDIHDRTLTELQVQENIHSTFPAEYTIPQLPQSLLQDIEAGALHKFGPHHANRYPSHKQFDAIGTAIVNLLKLPFTKDNL</sequence>
<gene>
    <name evidence="1" type="ORF">XAT740_LOCUS61939</name>
</gene>
<accession>A0A816HEX2</accession>
<comment type="caution">
    <text evidence="1">The sequence shown here is derived from an EMBL/GenBank/DDBJ whole genome shotgun (WGS) entry which is preliminary data.</text>
</comment>
<dbReference type="Proteomes" id="UP000663828">
    <property type="component" value="Unassembled WGS sequence"/>
</dbReference>
<dbReference type="AlphaFoldDB" id="A0A816HEX2"/>
<proteinExistence type="predicted"/>
<dbReference type="EMBL" id="CAJNOR010016827">
    <property type="protein sequence ID" value="CAF1686023.1"/>
    <property type="molecule type" value="Genomic_DNA"/>
</dbReference>
<keyword evidence="2" id="KW-1185">Reference proteome</keyword>
<name>A0A816HEX2_ADIRI</name>
<feature type="non-terminal residue" evidence="1">
    <location>
        <position position="1"/>
    </location>
</feature>
<evidence type="ECO:0000313" key="1">
    <source>
        <dbReference type="EMBL" id="CAF1686023.1"/>
    </source>
</evidence>
<organism evidence="1 2">
    <name type="scientific">Adineta ricciae</name>
    <name type="common">Rotifer</name>
    <dbReference type="NCBI Taxonomy" id="249248"/>
    <lineage>
        <taxon>Eukaryota</taxon>
        <taxon>Metazoa</taxon>
        <taxon>Spiralia</taxon>
        <taxon>Gnathifera</taxon>
        <taxon>Rotifera</taxon>
        <taxon>Eurotatoria</taxon>
        <taxon>Bdelloidea</taxon>
        <taxon>Adinetida</taxon>
        <taxon>Adinetidae</taxon>
        <taxon>Adineta</taxon>
    </lineage>
</organism>